<keyword evidence="2" id="KW-1185">Reference proteome</keyword>
<evidence type="ECO:0000313" key="2">
    <source>
        <dbReference type="Proteomes" id="UP001168821"/>
    </source>
</evidence>
<reference evidence="1" key="1">
    <citation type="journal article" date="2023" name="G3 (Bethesda)">
        <title>Whole genome assemblies of Zophobas morio and Tenebrio molitor.</title>
        <authorList>
            <person name="Kaur S."/>
            <person name="Stinson S.A."/>
            <person name="diCenzo G.C."/>
        </authorList>
    </citation>
    <scope>NUCLEOTIDE SEQUENCE</scope>
    <source>
        <strain evidence="1">QUZm001</strain>
    </source>
</reference>
<name>A0AA38ILY3_9CUCU</name>
<comment type="caution">
    <text evidence="1">The sequence shown here is derived from an EMBL/GenBank/DDBJ whole genome shotgun (WGS) entry which is preliminary data.</text>
</comment>
<protein>
    <submittedName>
        <fullName evidence="1">Uncharacterized protein</fullName>
    </submittedName>
</protein>
<dbReference type="AlphaFoldDB" id="A0AA38ILY3"/>
<proteinExistence type="predicted"/>
<sequence>MTGRCRSSDQTKWFMSQLRRPVTARQAKTGRIEIQAVNHNTTLFSFKFYDFIICNRIYFLVLNLRVVTERECYKSPTLFHISCGYSHDFLSGIRVVAVDGGGGREG</sequence>
<evidence type="ECO:0000313" key="1">
    <source>
        <dbReference type="EMBL" id="KAJ3657648.1"/>
    </source>
</evidence>
<dbReference type="EMBL" id="JALNTZ010000003">
    <property type="protein sequence ID" value="KAJ3657648.1"/>
    <property type="molecule type" value="Genomic_DNA"/>
</dbReference>
<accession>A0AA38ILY3</accession>
<organism evidence="1 2">
    <name type="scientific">Zophobas morio</name>
    <dbReference type="NCBI Taxonomy" id="2755281"/>
    <lineage>
        <taxon>Eukaryota</taxon>
        <taxon>Metazoa</taxon>
        <taxon>Ecdysozoa</taxon>
        <taxon>Arthropoda</taxon>
        <taxon>Hexapoda</taxon>
        <taxon>Insecta</taxon>
        <taxon>Pterygota</taxon>
        <taxon>Neoptera</taxon>
        <taxon>Endopterygota</taxon>
        <taxon>Coleoptera</taxon>
        <taxon>Polyphaga</taxon>
        <taxon>Cucujiformia</taxon>
        <taxon>Tenebrionidae</taxon>
        <taxon>Zophobas</taxon>
    </lineage>
</organism>
<gene>
    <name evidence="1" type="ORF">Zmor_009435</name>
</gene>
<dbReference type="Proteomes" id="UP001168821">
    <property type="component" value="Unassembled WGS sequence"/>
</dbReference>